<organism evidence="2 3">
    <name type="scientific">Vitrella brassicaformis (strain CCMP3155)</name>
    <dbReference type="NCBI Taxonomy" id="1169540"/>
    <lineage>
        <taxon>Eukaryota</taxon>
        <taxon>Sar</taxon>
        <taxon>Alveolata</taxon>
        <taxon>Colpodellida</taxon>
        <taxon>Vitrellaceae</taxon>
        <taxon>Vitrella</taxon>
    </lineage>
</organism>
<evidence type="ECO:0000256" key="1">
    <source>
        <dbReference type="SAM" id="MobiDB-lite"/>
    </source>
</evidence>
<dbReference type="OrthoDB" id="421537at2759"/>
<feature type="compositionally biased region" description="Pro residues" evidence="1">
    <location>
        <begin position="58"/>
        <end position="67"/>
    </location>
</feature>
<dbReference type="EMBL" id="CDMY01000770">
    <property type="protein sequence ID" value="CEM33087.1"/>
    <property type="molecule type" value="Genomic_DNA"/>
</dbReference>
<dbReference type="InterPro" id="IPR013083">
    <property type="entry name" value="Znf_RING/FYVE/PHD"/>
</dbReference>
<dbReference type="AlphaFoldDB" id="A0A0G4GRV5"/>
<dbReference type="InParanoid" id="A0A0G4GRV5"/>
<dbReference type="Pfam" id="PF13920">
    <property type="entry name" value="zf-C3HC4_3"/>
    <property type="match status" value="1"/>
</dbReference>
<feature type="compositionally biased region" description="Basic residues" evidence="1">
    <location>
        <begin position="11"/>
        <end position="20"/>
    </location>
</feature>
<feature type="compositionally biased region" description="Pro residues" evidence="1">
    <location>
        <begin position="163"/>
        <end position="173"/>
    </location>
</feature>
<keyword evidence="3" id="KW-1185">Reference proteome</keyword>
<protein>
    <recommendedName>
        <fullName evidence="4">RING-type domain-containing protein</fullName>
    </recommendedName>
</protein>
<dbReference type="Gene3D" id="3.30.40.10">
    <property type="entry name" value="Zinc/RING finger domain, C3HC4 (zinc finger)"/>
    <property type="match status" value="1"/>
</dbReference>
<feature type="region of interest" description="Disordered" evidence="1">
    <location>
        <begin position="1"/>
        <end position="186"/>
    </location>
</feature>
<dbReference type="Proteomes" id="UP000041254">
    <property type="component" value="Unassembled WGS sequence"/>
</dbReference>
<evidence type="ECO:0008006" key="4">
    <source>
        <dbReference type="Google" id="ProtNLM"/>
    </source>
</evidence>
<reference evidence="2 3" key="1">
    <citation type="submission" date="2014-11" db="EMBL/GenBank/DDBJ databases">
        <authorList>
            <person name="Zhu J."/>
            <person name="Qi W."/>
            <person name="Song R."/>
        </authorList>
    </citation>
    <scope>NUCLEOTIDE SEQUENCE [LARGE SCALE GENOMIC DNA]</scope>
</reference>
<feature type="compositionally biased region" description="Low complexity" evidence="1">
    <location>
        <begin position="142"/>
        <end position="162"/>
    </location>
</feature>
<dbReference type="VEuPathDB" id="CryptoDB:Vbra_18468"/>
<gene>
    <name evidence="2" type="ORF">Vbra_18468</name>
</gene>
<feature type="compositionally biased region" description="Low complexity" evidence="1">
    <location>
        <begin position="174"/>
        <end position="186"/>
    </location>
</feature>
<feature type="compositionally biased region" description="Basic and acidic residues" evidence="1">
    <location>
        <begin position="118"/>
        <end position="141"/>
    </location>
</feature>
<sequence length="297" mass="33650">MTACMCSPRRAFQRHPHPTHRSTQGAFYGNWPAGPYAAAEGGDYGEWPDYGHSDGEEPPSPPPPPFPIFEADEAHAPDSTGSGWNALPMGWLGGQQGTDRANAAHGPFTGPPSVATELQREREERRREKEQDEREKDELRRQLAALSFYQQQQQPPSSSSSSAPPPPPPPQPYPYQQQQQLPSAQQEGDGHECAICFDAAPSVMYMPCRHLRVCRQCYDHRRSKLQQDLQRVRAENVRRGKENEDIERQNQGRKKEDRIALVDLLDEPEYLCEHCKERVVFAGSREEVRQWAARAIT</sequence>
<accession>A0A0G4GRV5</accession>
<dbReference type="SUPFAM" id="SSF57850">
    <property type="entry name" value="RING/U-box"/>
    <property type="match status" value="1"/>
</dbReference>
<evidence type="ECO:0000313" key="3">
    <source>
        <dbReference type="Proteomes" id="UP000041254"/>
    </source>
</evidence>
<name>A0A0G4GRV5_VITBC</name>
<evidence type="ECO:0000313" key="2">
    <source>
        <dbReference type="EMBL" id="CEM33087.1"/>
    </source>
</evidence>
<proteinExistence type="predicted"/>